<accession>A0A6N6N7D9</accession>
<evidence type="ECO:0000313" key="3">
    <source>
        <dbReference type="Proteomes" id="UP000438699"/>
    </source>
</evidence>
<dbReference type="Proteomes" id="UP000438699">
    <property type="component" value="Unassembled WGS sequence"/>
</dbReference>
<dbReference type="EMBL" id="WAIE01000001">
    <property type="protein sequence ID" value="KAB1443631.1"/>
    <property type="molecule type" value="Genomic_DNA"/>
</dbReference>
<gene>
    <name evidence="2" type="ORF">F8A88_05170</name>
</gene>
<dbReference type="OrthoDB" id="5753718at2"/>
<keyword evidence="1" id="KW-0472">Membrane</keyword>
<evidence type="ECO:0000313" key="2">
    <source>
        <dbReference type="EMBL" id="KAB1443631.1"/>
    </source>
</evidence>
<dbReference type="Pfam" id="PF07907">
    <property type="entry name" value="YibE_F"/>
    <property type="match status" value="1"/>
</dbReference>
<feature type="transmembrane region" description="Helical" evidence="1">
    <location>
        <begin position="245"/>
        <end position="268"/>
    </location>
</feature>
<feature type="transmembrane region" description="Helical" evidence="1">
    <location>
        <begin position="352"/>
        <end position="373"/>
    </location>
</feature>
<comment type="caution">
    <text evidence="2">The sequence shown here is derived from an EMBL/GenBank/DDBJ whole genome shotgun (WGS) entry which is preliminary data.</text>
</comment>
<feature type="transmembrane region" description="Helical" evidence="1">
    <location>
        <begin position="129"/>
        <end position="147"/>
    </location>
</feature>
<name>A0A6N6N7D9_9BACT</name>
<reference evidence="2 3" key="1">
    <citation type="journal article" date="2017" name="Int. J. Syst. Evol. Microbiol.">
        <title>Desulfovibrio senegalensis sp. nov., a mesophilic sulfate reducer isolated from marine sediment.</title>
        <authorList>
            <person name="Thioye A."/>
            <person name="Gam Z.B.A."/>
            <person name="Mbengue M."/>
            <person name="Cayol J.L."/>
            <person name="Joseph-Bartoli M."/>
            <person name="Toure-Kane C."/>
            <person name="Labat M."/>
        </authorList>
    </citation>
    <scope>NUCLEOTIDE SEQUENCE [LARGE SCALE GENOMIC DNA]</scope>
    <source>
        <strain evidence="2 3">DSM 101509</strain>
    </source>
</reference>
<proteinExistence type="predicted"/>
<dbReference type="RefSeq" id="WP_151150004.1">
    <property type="nucleotide sequence ID" value="NZ_WAIE01000001.1"/>
</dbReference>
<feature type="transmembrane region" description="Helical" evidence="1">
    <location>
        <begin position="154"/>
        <end position="172"/>
    </location>
</feature>
<sequence length="382" mass="41512">MSEQRTARNRDRFLVIFFCFLTGILYFVPSGFEGHVRQDSIRSKAKILSVDNANVQIFGMIQKGEQDVTMEILDGPFAGQRFDGYNQLLGQMDRDKIFKPGDTALAVISLDQHGGVELVNPSDHYRLDLELFLLLLFSGLLLLFGGWTGAKALLSFLFTAMTIWKVLVPLLLQGMNPILLSLGIVAFLTASVIFLVAGPTRTGVVAFMGALLGVATSCFLAEYFAGQFHVHGAVMPFAETLLYSGYGHLNLTHIYVAAVFIASSGAVMDLAMDVAASMNEVVEKKPDISRAEAFRSGIRVGRAVVGTMTTTLLLAYSGGFITLLMAFMAQGIPLANTFNFIYVAVEILKTLVGSFGLVTVGPFTAMIGALLYARRRDVVSVE</sequence>
<feature type="transmembrane region" description="Helical" evidence="1">
    <location>
        <begin position="178"/>
        <end position="197"/>
    </location>
</feature>
<dbReference type="AlphaFoldDB" id="A0A6N6N7D9"/>
<dbReference type="PANTHER" id="PTHR41771:SF1">
    <property type="entry name" value="MEMBRANE PROTEIN"/>
    <property type="match status" value="1"/>
</dbReference>
<organism evidence="2 3">
    <name type="scientific">Pseudodesulfovibrio senegalensis</name>
    <dbReference type="NCBI Taxonomy" id="1721087"/>
    <lineage>
        <taxon>Bacteria</taxon>
        <taxon>Pseudomonadati</taxon>
        <taxon>Thermodesulfobacteriota</taxon>
        <taxon>Desulfovibrionia</taxon>
        <taxon>Desulfovibrionales</taxon>
        <taxon>Desulfovibrionaceae</taxon>
    </lineage>
</organism>
<keyword evidence="3" id="KW-1185">Reference proteome</keyword>
<feature type="transmembrane region" description="Helical" evidence="1">
    <location>
        <begin position="204"/>
        <end position="225"/>
    </location>
</feature>
<feature type="transmembrane region" description="Helical" evidence="1">
    <location>
        <begin position="12"/>
        <end position="29"/>
    </location>
</feature>
<keyword evidence="1" id="KW-1133">Transmembrane helix</keyword>
<keyword evidence="1" id="KW-0812">Transmembrane</keyword>
<dbReference type="PANTHER" id="PTHR41771">
    <property type="entry name" value="MEMBRANE PROTEIN-RELATED"/>
    <property type="match status" value="1"/>
</dbReference>
<feature type="transmembrane region" description="Helical" evidence="1">
    <location>
        <begin position="312"/>
        <end position="332"/>
    </location>
</feature>
<dbReference type="InterPro" id="IPR012507">
    <property type="entry name" value="YibE_F"/>
</dbReference>
<protein>
    <submittedName>
        <fullName evidence="2">YibE/F family protein</fullName>
    </submittedName>
</protein>
<evidence type="ECO:0000256" key="1">
    <source>
        <dbReference type="SAM" id="Phobius"/>
    </source>
</evidence>